<accession>A0ABR3EQP1</accession>
<name>A0ABR3EQP1_9AGAR</name>
<reference evidence="1 2" key="1">
    <citation type="submission" date="2024-02" db="EMBL/GenBank/DDBJ databases">
        <title>A draft genome for the cacao thread blight pathogen Marasmius crinis-equi.</title>
        <authorList>
            <person name="Cohen S.P."/>
            <person name="Baruah I.K."/>
            <person name="Amoako-Attah I."/>
            <person name="Bukari Y."/>
            <person name="Meinhardt L.W."/>
            <person name="Bailey B.A."/>
        </authorList>
    </citation>
    <scope>NUCLEOTIDE SEQUENCE [LARGE SCALE GENOMIC DNA]</scope>
    <source>
        <strain evidence="1 2">GH-76</strain>
    </source>
</reference>
<organism evidence="1 2">
    <name type="scientific">Marasmius crinis-equi</name>
    <dbReference type="NCBI Taxonomy" id="585013"/>
    <lineage>
        <taxon>Eukaryota</taxon>
        <taxon>Fungi</taxon>
        <taxon>Dikarya</taxon>
        <taxon>Basidiomycota</taxon>
        <taxon>Agaricomycotina</taxon>
        <taxon>Agaricomycetes</taxon>
        <taxon>Agaricomycetidae</taxon>
        <taxon>Agaricales</taxon>
        <taxon>Marasmiineae</taxon>
        <taxon>Marasmiaceae</taxon>
        <taxon>Marasmius</taxon>
    </lineage>
</organism>
<dbReference type="EMBL" id="JBAHYK010002369">
    <property type="protein sequence ID" value="KAL0565210.1"/>
    <property type="molecule type" value="Genomic_DNA"/>
</dbReference>
<evidence type="ECO:0000313" key="2">
    <source>
        <dbReference type="Proteomes" id="UP001465976"/>
    </source>
</evidence>
<sequence length="182" mass="20164">SMASLYTLPTEDIYKNEKLSSCSSKLSETISMLYLPPIQPGESTTAFAVRALSPLCYKTEAANNVLVPMVLASTGWRFVLTGPIPTVLCPYELCGDLPPPHCMEANVLDLVSFLYTLFQKFQVAHKGHVTTINTYNATMQEQLGHFYCRENGEPMTKDKRRAVKSALFIAQLPELEAPVTAQ</sequence>
<protein>
    <submittedName>
        <fullName evidence="1">Uncharacterized protein</fullName>
    </submittedName>
</protein>
<dbReference type="Proteomes" id="UP001465976">
    <property type="component" value="Unassembled WGS sequence"/>
</dbReference>
<gene>
    <name evidence="1" type="ORF">V5O48_016818</name>
</gene>
<evidence type="ECO:0000313" key="1">
    <source>
        <dbReference type="EMBL" id="KAL0565210.1"/>
    </source>
</evidence>
<keyword evidence="2" id="KW-1185">Reference proteome</keyword>
<comment type="caution">
    <text evidence="1">The sequence shown here is derived from an EMBL/GenBank/DDBJ whole genome shotgun (WGS) entry which is preliminary data.</text>
</comment>
<proteinExistence type="predicted"/>
<feature type="non-terminal residue" evidence="1">
    <location>
        <position position="1"/>
    </location>
</feature>